<dbReference type="EMBL" id="JABSTQ010009845">
    <property type="protein sequence ID" value="KAG0425439.1"/>
    <property type="molecule type" value="Genomic_DNA"/>
</dbReference>
<comment type="caution">
    <text evidence="1">The sequence shown here is derived from an EMBL/GenBank/DDBJ whole genome shotgun (WGS) entry which is preliminary data.</text>
</comment>
<name>A0AC60PXL8_IXOPE</name>
<gene>
    <name evidence="1" type="ORF">HPB47_027384</name>
</gene>
<proteinExistence type="predicted"/>
<sequence>MSRSRDQLFGRLPSPSGTVPALGRADRARRLSSPKGRLPSSSGGDRAPRPLSAHSRPSRTRSPRAGKGRRRAPPRTGRPRALGSFPRPPSRPGTGHSRAAHGMTSPAPPANPKQLPDGKGGSQYTAPKIRLSPPT</sequence>
<evidence type="ECO:0000313" key="2">
    <source>
        <dbReference type="Proteomes" id="UP000805193"/>
    </source>
</evidence>
<accession>A0AC60PXL8</accession>
<protein>
    <submittedName>
        <fullName evidence="1">Uncharacterized protein</fullName>
    </submittedName>
</protein>
<reference evidence="1 2" key="1">
    <citation type="journal article" date="2020" name="Cell">
        <title>Large-Scale Comparative Analyses of Tick Genomes Elucidate Their Genetic Diversity and Vector Capacities.</title>
        <authorList>
            <consortium name="Tick Genome and Microbiome Consortium (TIGMIC)"/>
            <person name="Jia N."/>
            <person name="Wang J."/>
            <person name="Shi W."/>
            <person name="Du L."/>
            <person name="Sun Y."/>
            <person name="Zhan W."/>
            <person name="Jiang J.F."/>
            <person name="Wang Q."/>
            <person name="Zhang B."/>
            <person name="Ji P."/>
            <person name="Bell-Sakyi L."/>
            <person name="Cui X.M."/>
            <person name="Yuan T.T."/>
            <person name="Jiang B.G."/>
            <person name="Yang W.F."/>
            <person name="Lam T.T."/>
            <person name="Chang Q.C."/>
            <person name="Ding S.J."/>
            <person name="Wang X.J."/>
            <person name="Zhu J.G."/>
            <person name="Ruan X.D."/>
            <person name="Zhao L."/>
            <person name="Wei J.T."/>
            <person name="Ye R.Z."/>
            <person name="Que T.C."/>
            <person name="Du C.H."/>
            <person name="Zhou Y.H."/>
            <person name="Cheng J.X."/>
            <person name="Dai P.F."/>
            <person name="Guo W.B."/>
            <person name="Han X.H."/>
            <person name="Huang E.J."/>
            <person name="Li L.F."/>
            <person name="Wei W."/>
            <person name="Gao Y.C."/>
            <person name="Liu J.Z."/>
            <person name="Shao H.Z."/>
            <person name="Wang X."/>
            <person name="Wang C.C."/>
            <person name="Yang T.C."/>
            <person name="Huo Q.B."/>
            <person name="Li W."/>
            <person name="Chen H.Y."/>
            <person name="Chen S.E."/>
            <person name="Zhou L.G."/>
            <person name="Ni X.B."/>
            <person name="Tian J.H."/>
            <person name="Sheng Y."/>
            <person name="Liu T."/>
            <person name="Pan Y.S."/>
            <person name="Xia L.Y."/>
            <person name="Li J."/>
            <person name="Zhao F."/>
            <person name="Cao W.C."/>
        </authorList>
    </citation>
    <scope>NUCLEOTIDE SEQUENCE [LARGE SCALE GENOMIC DNA]</scope>
    <source>
        <strain evidence="1">Iper-2018</strain>
    </source>
</reference>
<evidence type="ECO:0000313" key="1">
    <source>
        <dbReference type="EMBL" id="KAG0425439.1"/>
    </source>
</evidence>
<dbReference type="Proteomes" id="UP000805193">
    <property type="component" value="Unassembled WGS sequence"/>
</dbReference>
<organism evidence="1 2">
    <name type="scientific">Ixodes persulcatus</name>
    <name type="common">Taiga tick</name>
    <dbReference type="NCBI Taxonomy" id="34615"/>
    <lineage>
        <taxon>Eukaryota</taxon>
        <taxon>Metazoa</taxon>
        <taxon>Ecdysozoa</taxon>
        <taxon>Arthropoda</taxon>
        <taxon>Chelicerata</taxon>
        <taxon>Arachnida</taxon>
        <taxon>Acari</taxon>
        <taxon>Parasitiformes</taxon>
        <taxon>Ixodida</taxon>
        <taxon>Ixodoidea</taxon>
        <taxon>Ixodidae</taxon>
        <taxon>Ixodinae</taxon>
        <taxon>Ixodes</taxon>
    </lineage>
</organism>
<keyword evidence="2" id="KW-1185">Reference proteome</keyword>